<dbReference type="AlphaFoldDB" id="A0A087U2E5"/>
<evidence type="ECO:0000313" key="1">
    <source>
        <dbReference type="EMBL" id="KFM71534.1"/>
    </source>
</evidence>
<evidence type="ECO:0000313" key="2">
    <source>
        <dbReference type="Proteomes" id="UP000054359"/>
    </source>
</evidence>
<gene>
    <name evidence="1" type="ORF">X975_15051</name>
</gene>
<dbReference type="EMBL" id="KK117836">
    <property type="protein sequence ID" value="KFM71534.1"/>
    <property type="molecule type" value="Genomic_DNA"/>
</dbReference>
<keyword evidence="2" id="KW-1185">Reference proteome</keyword>
<protein>
    <submittedName>
        <fullName evidence="1">Uncharacterized protein</fullName>
    </submittedName>
</protein>
<feature type="non-terminal residue" evidence="1">
    <location>
        <position position="112"/>
    </location>
</feature>
<reference evidence="1 2" key="1">
    <citation type="submission" date="2013-11" db="EMBL/GenBank/DDBJ databases">
        <title>Genome sequencing of Stegodyphus mimosarum.</title>
        <authorList>
            <person name="Bechsgaard J."/>
        </authorList>
    </citation>
    <scope>NUCLEOTIDE SEQUENCE [LARGE SCALE GENOMIC DNA]</scope>
</reference>
<organism evidence="1 2">
    <name type="scientific">Stegodyphus mimosarum</name>
    <name type="common">African social velvet spider</name>
    <dbReference type="NCBI Taxonomy" id="407821"/>
    <lineage>
        <taxon>Eukaryota</taxon>
        <taxon>Metazoa</taxon>
        <taxon>Ecdysozoa</taxon>
        <taxon>Arthropoda</taxon>
        <taxon>Chelicerata</taxon>
        <taxon>Arachnida</taxon>
        <taxon>Araneae</taxon>
        <taxon>Araneomorphae</taxon>
        <taxon>Entelegynae</taxon>
        <taxon>Eresoidea</taxon>
        <taxon>Eresidae</taxon>
        <taxon>Stegodyphus</taxon>
    </lineage>
</organism>
<dbReference type="Proteomes" id="UP000054359">
    <property type="component" value="Unassembled WGS sequence"/>
</dbReference>
<name>A0A087U2E5_STEMI</name>
<proteinExistence type="predicted"/>
<accession>A0A087U2E5</accession>
<sequence>MYAISSTHLIEPKQAIRHNQALCFIHFQWYLRNLSFRRQLRHHLQLRLQHWLPYRNQLLLLLLRHLHHHNHLHLLLHQLLLLLLQKIQLQLLLQLLRLLLRCLPEERLQQRE</sequence>